<organism evidence="3 6">
    <name type="scientific">Allgaiera indica</name>
    <dbReference type="NCBI Taxonomy" id="765699"/>
    <lineage>
        <taxon>Bacteria</taxon>
        <taxon>Pseudomonadati</taxon>
        <taxon>Pseudomonadota</taxon>
        <taxon>Alphaproteobacteria</taxon>
        <taxon>Rhodobacterales</taxon>
        <taxon>Paracoccaceae</taxon>
        <taxon>Allgaiera</taxon>
    </lineage>
</organism>
<evidence type="ECO:0000256" key="1">
    <source>
        <dbReference type="SAM" id="MobiDB-lite"/>
    </source>
</evidence>
<proteinExistence type="predicted"/>
<evidence type="ECO:0000313" key="3">
    <source>
        <dbReference type="EMBL" id="GHE04164.1"/>
    </source>
</evidence>
<reference evidence="3" key="1">
    <citation type="journal article" date="2014" name="Int. J. Syst. Evol. Microbiol.">
        <title>Complete genome sequence of Corynebacterium casei LMG S-19264T (=DSM 44701T), isolated from a smear-ripened cheese.</title>
        <authorList>
            <consortium name="US DOE Joint Genome Institute (JGI-PGF)"/>
            <person name="Walter F."/>
            <person name="Albersmeier A."/>
            <person name="Kalinowski J."/>
            <person name="Ruckert C."/>
        </authorList>
    </citation>
    <scope>NUCLEOTIDE SEQUENCE</scope>
    <source>
        <strain evidence="3">CGMCC 1.10859</strain>
    </source>
</reference>
<feature type="compositionally biased region" description="Pro residues" evidence="1">
    <location>
        <begin position="242"/>
        <end position="264"/>
    </location>
</feature>
<reference evidence="3" key="3">
    <citation type="submission" date="2023-06" db="EMBL/GenBank/DDBJ databases">
        <authorList>
            <person name="Sun Q."/>
            <person name="Zhou Y."/>
        </authorList>
    </citation>
    <scope>NUCLEOTIDE SEQUENCE</scope>
    <source>
        <strain evidence="3">CGMCC 1.10859</strain>
    </source>
</reference>
<dbReference type="EMBL" id="BNAB01000015">
    <property type="protein sequence ID" value="GHE04164.1"/>
    <property type="molecule type" value="Genomic_DNA"/>
</dbReference>
<evidence type="ECO:0000259" key="2">
    <source>
        <dbReference type="Pfam" id="PF07179"/>
    </source>
</evidence>
<feature type="domain" description="SseB protein N-terminal" evidence="2">
    <location>
        <begin position="20"/>
        <end position="119"/>
    </location>
</feature>
<evidence type="ECO:0000313" key="6">
    <source>
        <dbReference type="Proteomes" id="UP000634647"/>
    </source>
</evidence>
<gene>
    <name evidence="3" type="ORF">GCM10008024_30170</name>
    <name evidence="4" type="ORF">SAMN05444006_11838</name>
</gene>
<name>A0AAN4UT85_9RHOB</name>
<feature type="region of interest" description="Disordered" evidence="1">
    <location>
        <begin position="241"/>
        <end position="264"/>
    </location>
</feature>
<dbReference type="EMBL" id="FNOB01000018">
    <property type="protein sequence ID" value="SDX50152.1"/>
    <property type="molecule type" value="Genomic_DNA"/>
</dbReference>
<accession>A0AAN4UT85</accession>
<sequence>MTEIRTPLDAAHGLMETDPEDGAARLAFYARLADGELFVLLEEEARDETIAPRVFPLDDGPVVLAFDAEERLAEFTGAPAPYVALPGRVVVAQLAGQGVGLGVNLGVAPSSTLLPPEALDWLAETLGPAPEEAEARPTGFHKPRGLHEGLLGALDTALAKAGGLAQSALLAGVEYEDGTRGHWLAFVGADEAAQPALARAAGEAVRFSGAEEGAVDVVFLTEDAPIVARLSKVALRFDLPKPEAPPARAPAPPGSDPSKPPILR</sequence>
<dbReference type="InterPro" id="IPR009839">
    <property type="entry name" value="SseB_N"/>
</dbReference>
<evidence type="ECO:0000313" key="4">
    <source>
        <dbReference type="EMBL" id="SDX50152.1"/>
    </source>
</evidence>
<dbReference type="Proteomes" id="UP000634647">
    <property type="component" value="Unassembled WGS sequence"/>
</dbReference>
<protein>
    <submittedName>
        <fullName evidence="4">SseB protein N-terminal domain-containing protein</fullName>
    </submittedName>
</protein>
<evidence type="ECO:0000313" key="5">
    <source>
        <dbReference type="Proteomes" id="UP000199541"/>
    </source>
</evidence>
<dbReference type="AlphaFoldDB" id="A0AAN4UT85"/>
<keyword evidence="5" id="KW-1185">Reference proteome</keyword>
<dbReference type="Proteomes" id="UP000199541">
    <property type="component" value="Unassembled WGS sequence"/>
</dbReference>
<reference evidence="4 5" key="2">
    <citation type="submission" date="2016-10" db="EMBL/GenBank/DDBJ databases">
        <authorList>
            <person name="Varghese N."/>
            <person name="Submissions S."/>
        </authorList>
    </citation>
    <scope>NUCLEOTIDE SEQUENCE [LARGE SCALE GENOMIC DNA]</scope>
    <source>
        <strain evidence="4 5">DSM 24802</strain>
    </source>
</reference>
<comment type="caution">
    <text evidence="3">The sequence shown here is derived from an EMBL/GenBank/DDBJ whole genome shotgun (WGS) entry which is preliminary data.</text>
</comment>
<dbReference type="Pfam" id="PF07179">
    <property type="entry name" value="SseB"/>
    <property type="match status" value="1"/>
</dbReference>